<dbReference type="InterPro" id="IPR009617">
    <property type="entry name" value="Seipin"/>
</dbReference>
<evidence type="ECO:0008006" key="10">
    <source>
        <dbReference type="Google" id="ProtNLM"/>
    </source>
</evidence>
<dbReference type="AlphaFoldDB" id="A0A5J4ZYW4"/>
<evidence type="ECO:0000256" key="4">
    <source>
        <dbReference type="ARBA" id="ARBA00022989"/>
    </source>
</evidence>
<organism evidence="8 9">
    <name type="scientific">Nyssa sinensis</name>
    <dbReference type="NCBI Taxonomy" id="561372"/>
    <lineage>
        <taxon>Eukaryota</taxon>
        <taxon>Viridiplantae</taxon>
        <taxon>Streptophyta</taxon>
        <taxon>Embryophyta</taxon>
        <taxon>Tracheophyta</taxon>
        <taxon>Spermatophyta</taxon>
        <taxon>Magnoliopsida</taxon>
        <taxon>eudicotyledons</taxon>
        <taxon>Gunneridae</taxon>
        <taxon>Pentapetalae</taxon>
        <taxon>asterids</taxon>
        <taxon>Cornales</taxon>
        <taxon>Nyssaceae</taxon>
        <taxon>Nyssa</taxon>
    </lineage>
</organism>
<evidence type="ECO:0000256" key="2">
    <source>
        <dbReference type="ARBA" id="ARBA00022692"/>
    </source>
</evidence>
<name>A0A5J4ZYW4_9ASTE</name>
<evidence type="ECO:0000256" key="6">
    <source>
        <dbReference type="ARBA" id="ARBA00023136"/>
    </source>
</evidence>
<dbReference type="PANTHER" id="PTHR21212">
    <property type="entry name" value="BERNARDINELLI-SEIP CONGENITAL LIPODYSTROPHY 2 HOMOLOG BSCL2 PROTEIN"/>
    <property type="match status" value="1"/>
</dbReference>
<sequence length="306" mass="34670">MWGDFHLTVTSFISDWFNAHKSAVNMAIRFGWAFFWSIYVCFTLVGLLVSGFVIGGLAMSRIVEEPIQTTETLNFDYTKTSPVAFVPIMSSGVGLPSGLISKDSVESVKHAGARVIPYNHKLRLTVSLTLPESDYNRKLGVFQVRVEFLSSNGKVTASSSFPSMLRFKSQSIRFVENIVKGAPLIAGFQSESQVLNIKFSDFTEGYEPTACLKVILEQRAEYQLGAGIPQIYGASLSLESELPQFKRLIWHWRRTIFVWVSIMSFLTELVFVLIFFRPLVIPRGRPKIIGTKKNYRTNKISWYKCF</sequence>
<keyword evidence="9" id="KW-1185">Reference proteome</keyword>
<feature type="transmembrane region" description="Helical" evidence="7">
    <location>
        <begin position="34"/>
        <end position="58"/>
    </location>
</feature>
<dbReference type="GO" id="GO:0140042">
    <property type="term" value="P:lipid droplet formation"/>
    <property type="evidence" value="ECO:0007669"/>
    <property type="project" value="UniProtKB-ARBA"/>
</dbReference>
<dbReference type="CDD" id="cd23995">
    <property type="entry name" value="Seipin_BSCL2_like"/>
    <property type="match status" value="1"/>
</dbReference>
<gene>
    <name evidence="8" type="ORF">F0562_010544</name>
</gene>
<keyword evidence="6 7" id="KW-0472">Membrane</keyword>
<dbReference type="Pfam" id="PF06775">
    <property type="entry name" value="Seipin"/>
    <property type="match status" value="1"/>
</dbReference>
<accession>A0A5J4ZYW4</accession>
<evidence type="ECO:0000256" key="5">
    <source>
        <dbReference type="ARBA" id="ARBA00023098"/>
    </source>
</evidence>
<evidence type="ECO:0000256" key="1">
    <source>
        <dbReference type="ARBA" id="ARBA00004477"/>
    </source>
</evidence>
<reference evidence="8 9" key="1">
    <citation type="submission" date="2019-09" db="EMBL/GenBank/DDBJ databases">
        <title>A chromosome-level genome assembly of the Chinese tupelo Nyssa sinensis.</title>
        <authorList>
            <person name="Yang X."/>
            <person name="Kang M."/>
            <person name="Yang Y."/>
            <person name="Xiong H."/>
            <person name="Wang M."/>
            <person name="Zhang Z."/>
            <person name="Wang Z."/>
            <person name="Wu H."/>
            <person name="Ma T."/>
            <person name="Liu J."/>
            <person name="Xi Z."/>
        </authorList>
    </citation>
    <scope>NUCLEOTIDE SEQUENCE [LARGE SCALE GENOMIC DNA]</scope>
    <source>
        <strain evidence="8">J267</strain>
        <tissue evidence="8">Leaf</tissue>
    </source>
</reference>
<keyword evidence="2 7" id="KW-0812">Transmembrane</keyword>
<dbReference type="GO" id="GO:0005789">
    <property type="term" value="C:endoplasmic reticulum membrane"/>
    <property type="evidence" value="ECO:0007669"/>
    <property type="project" value="UniProtKB-SubCell"/>
</dbReference>
<feature type="transmembrane region" description="Helical" evidence="7">
    <location>
        <begin position="256"/>
        <end position="276"/>
    </location>
</feature>
<keyword evidence="3" id="KW-0256">Endoplasmic reticulum</keyword>
<evidence type="ECO:0000256" key="3">
    <source>
        <dbReference type="ARBA" id="ARBA00022824"/>
    </source>
</evidence>
<comment type="subcellular location">
    <subcellularLocation>
        <location evidence="1">Endoplasmic reticulum membrane</location>
        <topology evidence="1">Multi-pass membrane protein</topology>
    </subcellularLocation>
</comment>
<proteinExistence type="predicted"/>
<evidence type="ECO:0000313" key="9">
    <source>
        <dbReference type="Proteomes" id="UP000325577"/>
    </source>
</evidence>
<dbReference type="Proteomes" id="UP000325577">
    <property type="component" value="Linkage Group LG4"/>
</dbReference>
<evidence type="ECO:0000256" key="7">
    <source>
        <dbReference type="SAM" id="Phobius"/>
    </source>
</evidence>
<dbReference type="GO" id="GO:0006629">
    <property type="term" value="P:lipid metabolic process"/>
    <property type="evidence" value="ECO:0007669"/>
    <property type="project" value="UniProtKB-KW"/>
</dbReference>
<keyword evidence="5" id="KW-0443">Lipid metabolism</keyword>
<evidence type="ECO:0000313" key="8">
    <source>
        <dbReference type="EMBL" id="KAA8524025.1"/>
    </source>
</evidence>
<dbReference type="EMBL" id="CM018047">
    <property type="protein sequence ID" value="KAA8524025.1"/>
    <property type="molecule type" value="Genomic_DNA"/>
</dbReference>
<dbReference type="OrthoDB" id="3990054at2759"/>
<keyword evidence="4 7" id="KW-1133">Transmembrane helix</keyword>
<dbReference type="PANTHER" id="PTHR21212:SF6">
    <property type="entry name" value="SEIPIN-2-LIKE"/>
    <property type="match status" value="1"/>
</dbReference>
<protein>
    <recommendedName>
        <fullName evidence="10">Seipin</fullName>
    </recommendedName>
</protein>